<evidence type="ECO:0000313" key="2">
    <source>
        <dbReference type="Proteomes" id="UP001183535"/>
    </source>
</evidence>
<protein>
    <submittedName>
        <fullName evidence="1">Uncharacterized protein</fullName>
    </submittedName>
</protein>
<accession>A0ABD5EIC5</accession>
<organism evidence="1 2">
    <name type="scientific">Streptomyces doudnae</name>
    <dbReference type="NCBI Taxonomy" id="3075536"/>
    <lineage>
        <taxon>Bacteria</taxon>
        <taxon>Bacillati</taxon>
        <taxon>Actinomycetota</taxon>
        <taxon>Actinomycetes</taxon>
        <taxon>Kitasatosporales</taxon>
        <taxon>Streptomycetaceae</taxon>
        <taxon>Streptomyces</taxon>
    </lineage>
</organism>
<proteinExistence type="predicted"/>
<name>A0ABD5EIC5_9ACTN</name>
<gene>
    <name evidence="1" type="ORF">RM877_02400</name>
</gene>
<evidence type="ECO:0000313" key="1">
    <source>
        <dbReference type="EMBL" id="MDT0433524.1"/>
    </source>
</evidence>
<comment type="caution">
    <text evidence="1">The sequence shown here is derived from an EMBL/GenBank/DDBJ whole genome shotgun (WGS) entry which is preliminary data.</text>
</comment>
<keyword evidence="2" id="KW-1185">Reference proteome</keyword>
<dbReference type="AlphaFoldDB" id="A0ABD5EIC5"/>
<dbReference type="RefSeq" id="WP_093834077.1">
    <property type="nucleotide sequence ID" value="NZ_JAVRES010000001.1"/>
</dbReference>
<dbReference type="Proteomes" id="UP001183535">
    <property type="component" value="Unassembled WGS sequence"/>
</dbReference>
<sequence length="242" mass="26189">MQFIEVTELAGVRSAVVRFHHPDSPVRFLLYPMIRLAEAAFYREVTDRLRRDCDLVVAEGVGEVAPAADPLVDSWARLDSRERLGLVVQDVDPGTLGVPVLHPDAAGAGGQDGHRALPLRDRVTLGALTPAVLAGMRLFGTRRYLARHLTTENLLNETGRSEREALPGSENPVLGRRDRLLVEALTRLHDTASGPLTVGVLYGAAHMPAAANALTGLGHRAADTEWLTVFTLDPGPRDDAPH</sequence>
<reference evidence="2" key="1">
    <citation type="submission" date="2023-07" db="EMBL/GenBank/DDBJ databases">
        <title>30 novel species of actinomycetes from the DSMZ collection.</title>
        <authorList>
            <person name="Nouioui I."/>
        </authorList>
    </citation>
    <scope>NUCLEOTIDE SEQUENCE [LARGE SCALE GENOMIC DNA]</scope>
    <source>
        <strain evidence="2">DSM 41981</strain>
    </source>
</reference>
<dbReference type="EMBL" id="JAVRES010000001">
    <property type="protein sequence ID" value="MDT0433524.1"/>
    <property type="molecule type" value="Genomic_DNA"/>
</dbReference>